<accession>A0A6M5Y3J6</accession>
<feature type="domain" description="PPIase FKBP-type" evidence="7">
    <location>
        <begin position="78"/>
        <end position="169"/>
    </location>
</feature>
<comment type="catalytic activity">
    <reaction evidence="1 5 6">
        <text>[protein]-peptidylproline (omega=180) = [protein]-peptidylproline (omega=0)</text>
        <dbReference type="Rhea" id="RHEA:16237"/>
        <dbReference type="Rhea" id="RHEA-COMP:10747"/>
        <dbReference type="Rhea" id="RHEA-COMP:10748"/>
        <dbReference type="ChEBI" id="CHEBI:83833"/>
        <dbReference type="ChEBI" id="CHEBI:83834"/>
        <dbReference type="EC" id="5.2.1.8"/>
    </reaction>
</comment>
<evidence type="ECO:0000256" key="5">
    <source>
        <dbReference type="PROSITE-ProRule" id="PRU00277"/>
    </source>
</evidence>
<evidence type="ECO:0000313" key="9">
    <source>
        <dbReference type="Proteomes" id="UP000502756"/>
    </source>
</evidence>
<dbReference type="AlphaFoldDB" id="A0A6M5Y3J6"/>
<dbReference type="InterPro" id="IPR046357">
    <property type="entry name" value="PPIase_dom_sf"/>
</dbReference>
<evidence type="ECO:0000259" key="7">
    <source>
        <dbReference type="PROSITE" id="PS50059"/>
    </source>
</evidence>
<organism evidence="8 9">
    <name type="scientific">Spirosoma taeanense</name>
    <dbReference type="NCBI Taxonomy" id="2735870"/>
    <lineage>
        <taxon>Bacteria</taxon>
        <taxon>Pseudomonadati</taxon>
        <taxon>Bacteroidota</taxon>
        <taxon>Cytophagia</taxon>
        <taxon>Cytophagales</taxon>
        <taxon>Cytophagaceae</taxon>
        <taxon>Spirosoma</taxon>
    </lineage>
</organism>
<protein>
    <recommendedName>
        <fullName evidence="6">Peptidyl-prolyl cis-trans isomerase</fullName>
        <ecNumber evidence="6">5.2.1.8</ecNumber>
    </recommendedName>
</protein>
<dbReference type="Pfam" id="PF00254">
    <property type="entry name" value="FKBP_C"/>
    <property type="match status" value="1"/>
</dbReference>
<dbReference type="PANTHER" id="PTHR43811:SF19">
    <property type="entry name" value="39 KDA FK506-BINDING NUCLEAR PROTEIN"/>
    <property type="match status" value="1"/>
</dbReference>
<feature type="domain" description="PPIase FKBP-type" evidence="7">
    <location>
        <begin position="212"/>
        <end position="301"/>
    </location>
</feature>
<proteinExistence type="inferred from homology"/>
<keyword evidence="3 5" id="KW-0697">Rotamase</keyword>
<evidence type="ECO:0000256" key="4">
    <source>
        <dbReference type="ARBA" id="ARBA00023235"/>
    </source>
</evidence>
<dbReference type="Gene3D" id="3.10.50.40">
    <property type="match status" value="2"/>
</dbReference>
<gene>
    <name evidence="8" type="ORF">HNV11_00615</name>
</gene>
<dbReference type="InterPro" id="IPR001179">
    <property type="entry name" value="PPIase_FKBP_dom"/>
</dbReference>
<dbReference type="EC" id="5.2.1.8" evidence="6"/>
<dbReference type="PROSITE" id="PS51257">
    <property type="entry name" value="PROKAR_LIPOPROTEIN"/>
    <property type="match status" value="1"/>
</dbReference>
<keyword evidence="9" id="KW-1185">Reference proteome</keyword>
<dbReference type="RefSeq" id="WP_171737809.1">
    <property type="nucleotide sequence ID" value="NZ_CP053435.1"/>
</dbReference>
<dbReference type="GO" id="GO:0003755">
    <property type="term" value="F:peptidyl-prolyl cis-trans isomerase activity"/>
    <property type="evidence" value="ECO:0007669"/>
    <property type="project" value="UniProtKB-UniRule"/>
</dbReference>
<evidence type="ECO:0000256" key="1">
    <source>
        <dbReference type="ARBA" id="ARBA00000971"/>
    </source>
</evidence>
<dbReference type="KEGG" id="stae:HNV11_00615"/>
<comment type="similarity">
    <text evidence="2 6">Belongs to the FKBP-type PPIase family.</text>
</comment>
<evidence type="ECO:0000256" key="2">
    <source>
        <dbReference type="ARBA" id="ARBA00006577"/>
    </source>
</evidence>
<dbReference type="PROSITE" id="PS50059">
    <property type="entry name" value="FKBP_PPIASE"/>
    <property type="match status" value="2"/>
</dbReference>
<keyword evidence="4 5" id="KW-0413">Isomerase</keyword>
<dbReference type="SUPFAM" id="SSF54534">
    <property type="entry name" value="FKBP-like"/>
    <property type="match status" value="2"/>
</dbReference>
<dbReference type="EMBL" id="CP053435">
    <property type="protein sequence ID" value="QJW87976.1"/>
    <property type="molecule type" value="Genomic_DNA"/>
</dbReference>
<dbReference type="Proteomes" id="UP000502756">
    <property type="component" value="Chromosome"/>
</dbReference>
<name>A0A6M5Y3J6_9BACT</name>
<dbReference type="PANTHER" id="PTHR43811">
    <property type="entry name" value="FKBP-TYPE PEPTIDYL-PROLYL CIS-TRANS ISOMERASE FKPA"/>
    <property type="match status" value="1"/>
</dbReference>
<evidence type="ECO:0000313" key="8">
    <source>
        <dbReference type="EMBL" id="QJW87976.1"/>
    </source>
</evidence>
<sequence>MKVNNSRLNWIYGLLAFSAILGSCQQPGEDLTDRKRRENEAEIDQYIKQNNLTATKTEQGIYFIQTKSAPTGQAPQTGDEVRYHYITRRLDGVIVDSSDIAGSNPATVILAESNTTGITLGQYAGVLKLRQGEEGSVLVPAYLDGGRIGTLLLPQYSPVRYDLRIVSVRTEEQRILDYISANKLTVTTKTDDGLRVIKTLSQPADSMAITTGKTVTLNYTGKRLNGTTFDASTAGTFQVKIGEKRVVPGFENGLATLRAGEKATLIFPSSLGYGVTGTGSGTNRILPYTPLLFEITIVKVE</sequence>
<evidence type="ECO:0000256" key="3">
    <source>
        <dbReference type="ARBA" id="ARBA00023110"/>
    </source>
</evidence>
<evidence type="ECO:0000256" key="6">
    <source>
        <dbReference type="RuleBase" id="RU003915"/>
    </source>
</evidence>
<reference evidence="8 9" key="1">
    <citation type="submission" date="2020-05" db="EMBL/GenBank/DDBJ databases">
        <title>Genome sequencing of Spirosoma sp. TS118.</title>
        <authorList>
            <person name="Lee J.-H."/>
            <person name="Jeong S."/>
            <person name="Zhao L."/>
            <person name="Jung J.-H."/>
            <person name="Kim M.-K."/>
            <person name="Lim S."/>
        </authorList>
    </citation>
    <scope>NUCLEOTIDE SEQUENCE [LARGE SCALE GENOMIC DNA]</scope>
    <source>
        <strain evidence="8 9">TS118</strain>
    </source>
</reference>